<proteinExistence type="inferred from homology"/>
<dbReference type="AlphaFoldDB" id="A0A6I8N7X1"/>
<comment type="subunit">
    <text evidence="2">Monomer.</text>
</comment>
<reference evidence="7" key="1">
    <citation type="submission" date="2025-08" db="UniProtKB">
        <authorList>
            <consortium name="Ensembl"/>
        </authorList>
    </citation>
    <scope>IDENTIFICATION</scope>
    <source>
        <strain evidence="7">Glennie</strain>
    </source>
</reference>
<dbReference type="InParanoid" id="A0A6I8N7X1"/>
<protein>
    <recommendedName>
        <fullName evidence="4">Gamma-crystallin N</fullName>
    </recommendedName>
    <alternativeName>
        <fullName evidence="5">Gamma-N-crystallin</fullName>
    </alternativeName>
</protein>
<dbReference type="InterPro" id="IPR001064">
    <property type="entry name" value="Beta/gamma_crystallin"/>
</dbReference>
<evidence type="ECO:0000313" key="8">
    <source>
        <dbReference type="Proteomes" id="UP000002279"/>
    </source>
</evidence>
<dbReference type="PANTHER" id="PTHR11818">
    <property type="entry name" value="BETA/GAMMA CRYSTALLIN"/>
    <property type="match status" value="1"/>
</dbReference>
<dbReference type="GO" id="GO:0007601">
    <property type="term" value="P:visual perception"/>
    <property type="evidence" value="ECO:0000318"/>
    <property type="project" value="GO_Central"/>
</dbReference>
<dbReference type="InterPro" id="IPR011024">
    <property type="entry name" value="G_crystallin-like"/>
</dbReference>
<dbReference type="InterPro" id="IPR050252">
    <property type="entry name" value="Beta/Gamma-Crystallin"/>
</dbReference>
<comment type="similarity">
    <text evidence="1">Belongs to the beta/gamma-crystallin family.</text>
</comment>
<dbReference type="Gene3D" id="2.60.20.10">
    <property type="entry name" value="Crystallins"/>
    <property type="match status" value="2"/>
</dbReference>
<dbReference type="OMA" id="WQAHSAN"/>
<dbReference type="SUPFAM" id="SSF49695">
    <property type="entry name" value="gamma-Crystallin-like"/>
    <property type="match status" value="1"/>
</dbReference>
<sequence length="170" mass="19824">ITFYEGKYFTGRQLEVGGDCDNFQDWGFMNRVNWMGVGSGAWICFDHPDSQGRQFVLECGECPHFSCWNGPNDHMDSCWPVEMHSDHYCLEIFEGCNFMGQSLEFTEDCLLLQGRGWTKTCIQAIVYGDGAWVLYEESNYRRHMYMVERGPYPSLNQWLAHEASIQALRW</sequence>
<evidence type="ECO:0000256" key="1">
    <source>
        <dbReference type="ARBA" id="ARBA00009646"/>
    </source>
</evidence>
<gene>
    <name evidence="7" type="primary">CRYGN</name>
</gene>
<evidence type="ECO:0000256" key="4">
    <source>
        <dbReference type="ARBA" id="ARBA00069835"/>
    </source>
</evidence>
<feature type="domain" description="Beta/gamma crystallin 'Greek key'" evidence="6">
    <location>
        <begin position="40"/>
        <end position="82"/>
    </location>
</feature>
<dbReference type="Ensembl" id="ENSOANT00000058453.1">
    <property type="protein sequence ID" value="ENSOANP00000036895.1"/>
    <property type="gene ID" value="ENSOANG00000050042.1"/>
</dbReference>
<dbReference type="FunCoup" id="A0A6I8N7X1">
    <property type="interactions" value="10"/>
</dbReference>
<dbReference type="SMART" id="SM00247">
    <property type="entry name" value="XTALbg"/>
    <property type="match status" value="2"/>
</dbReference>
<keyword evidence="8" id="KW-1185">Reference proteome</keyword>
<name>A0A6I8N7X1_ORNAN</name>
<dbReference type="Proteomes" id="UP000002279">
    <property type="component" value="Unplaced"/>
</dbReference>
<evidence type="ECO:0000259" key="6">
    <source>
        <dbReference type="PROSITE" id="PS50915"/>
    </source>
</evidence>
<dbReference type="FunFam" id="2.60.20.10:FF:000007">
    <property type="entry name" value="Crystallin gamma N"/>
    <property type="match status" value="1"/>
</dbReference>
<organism evidence="7 8">
    <name type="scientific">Ornithorhynchus anatinus</name>
    <name type="common">Duckbill platypus</name>
    <dbReference type="NCBI Taxonomy" id="9258"/>
    <lineage>
        <taxon>Eukaryota</taxon>
        <taxon>Metazoa</taxon>
        <taxon>Chordata</taxon>
        <taxon>Craniata</taxon>
        <taxon>Vertebrata</taxon>
        <taxon>Euteleostomi</taxon>
        <taxon>Mammalia</taxon>
        <taxon>Monotremata</taxon>
        <taxon>Ornithorhynchidae</taxon>
        <taxon>Ornithorhynchus</taxon>
    </lineage>
</organism>
<keyword evidence="3" id="KW-0677">Repeat</keyword>
<dbReference type="Pfam" id="PF00030">
    <property type="entry name" value="Crystall"/>
    <property type="match status" value="2"/>
</dbReference>
<reference evidence="7" key="2">
    <citation type="submission" date="2025-09" db="UniProtKB">
        <authorList>
            <consortium name="Ensembl"/>
        </authorList>
    </citation>
    <scope>IDENTIFICATION</scope>
    <source>
        <strain evidence="7">Glennie</strain>
    </source>
</reference>
<dbReference type="GO" id="GO:0002088">
    <property type="term" value="P:lens development in camera-type eye"/>
    <property type="evidence" value="ECO:0000318"/>
    <property type="project" value="GO_Central"/>
</dbReference>
<dbReference type="PRINTS" id="PR01367">
    <property type="entry name" value="BGCRYSTALLIN"/>
</dbReference>
<dbReference type="PANTHER" id="PTHR11818:SF22">
    <property type="entry name" value="GAMMA-CRYSTALLIN N"/>
    <property type="match status" value="1"/>
</dbReference>
<dbReference type="PROSITE" id="PS50915">
    <property type="entry name" value="CRYSTALLIN_BETA_GAMMA"/>
    <property type="match status" value="2"/>
</dbReference>
<dbReference type="GO" id="GO:0005212">
    <property type="term" value="F:structural constituent of eye lens"/>
    <property type="evidence" value="ECO:0000318"/>
    <property type="project" value="GO_Central"/>
</dbReference>
<evidence type="ECO:0000313" key="7">
    <source>
        <dbReference type="Ensembl" id="ENSOANP00000036895.1"/>
    </source>
</evidence>
<accession>A0A6I8N7X1</accession>
<dbReference type="GeneTree" id="ENSGT00940000159301"/>
<feature type="domain" description="Beta/gamma crystallin 'Greek key'" evidence="6">
    <location>
        <begin position="130"/>
        <end position="170"/>
    </location>
</feature>
<evidence type="ECO:0000256" key="2">
    <source>
        <dbReference type="ARBA" id="ARBA00011245"/>
    </source>
</evidence>
<evidence type="ECO:0000256" key="3">
    <source>
        <dbReference type="ARBA" id="ARBA00022737"/>
    </source>
</evidence>
<evidence type="ECO:0000256" key="5">
    <source>
        <dbReference type="ARBA" id="ARBA00081484"/>
    </source>
</evidence>